<feature type="region of interest" description="Disordered" evidence="2">
    <location>
        <begin position="102"/>
        <end position="129"/>
    </location>
</feature>
<dbReference type="Pfam" id="PF23598">
    <property type="entry name" value="LRR_14"/>
    <property type="match status" value="1"/>
</dbReference>
<feature type="domain" description="Disease resistance R13L4/SHOC-2-like LRR" evidence="3">
    <location>
        <begin position="318"/>
        <end position="428"/>
    </location>
</feature>
<name>A0AAW2DR77_9ROSI</name>
<reference evidence="4 5" key="1">
    <citation type="submission" date="2024-01" db="EMBL/GenBank/DDBJ databases">
        <title>A telomere-to-telomere, gap-free genome of sweet tea (Lithocarpus litseifolius).</title>
        <authorList>
            <person name="Zhou J."/>
        </authorList>
    </citation>
    <scope>NUCLEOTIDE SEQUENCE [LARGE SCALE GENOMIC DNA]</scope>
    <source>
        <strain evidence="4">Zhou-2022a</strain>
        <tissue evidence="4">Leaf</tissue>
    </source>
</reference>
<dbReference type="Gene3D" id="3.80.10.10">
    <property type="entry name" value="Ribonuclease Inhibitor"/>
    <property type="match status" value="1"/>
</dbReference>
<evidence type="ECO:0000256" key="1">
    <source>
        <dbReference type="ARBA" id="ARBA00022737"/>
    </source>
</evidence>
<dbReference type="EMBL" id="JAZDWU010000001">
    <property type="protein sequence ID" value="KAL0013077.1"/>
    <property type="molecule type" value="Genomic_DNA"/>
</dbReference>
<dbReference type="PANTHER" id="PTHR47186:SF14">
    <property type="entry name" value="PROTEIN KINASE DOMAIN-CONTAINING PROTEIN"/>
    <property type="match status" value="1"/>
</dbReference>
<proteinExistence type="predicted"/>
<comment type="caution">
    <text evidence="4">The sequence shown here is derived from an EMBL/GenBank/DDBJ whole genome shotgun (WGS) entry which is preliminary data.</text>
</comment>
<gene>
    <name evidence="4" type="ORF">SO802_000146</name>
</gene>
<dbReference type="InterPro" id="IPR055414">
    <property type="entry name" value="LRR_R13L4/SHOC2-like"/>
</dbReference>
<evidence type="ECO:0000313" key="4">
    <source>
        <dbReference type="EMBL" id="KAL0013077.1"/>
    </source>
</evidence>
<feature type="compositionally biased region" description="Basic and acidic residues" evidence="2">
    <location>
        <begin position="102"/>
        <end position="117"/>
    </location>
</feature>
<keyword evidence="5" id="KW-1185">Reference proteome</keyword>
<dbReference type="Pfam" id="PF13855">
    <property type="entry name" value="LRR_8"/>
    <property type="match status" value="1"/>
</dbReference>
<dbReference type="AlphaFoldDB" id="A0AAW2DR77"/>
<dbReference type="InterPro" id="IPR001611">
    <property type="entry name" value="Leu-rich_rpt"/>
</dbReference>
<dbReference type="PANTHER" id="PTHR47186">
    <property type="entry name" value="LEUCINE-RICH REPEAT-CONTAINING PROTEIN 57"/>
    <property type="match status" value="1"/>
</dbReference>
<evidence type="ECO:0000313" key="5">
    <source>
        <dbReference type="Proteomes" id="UP001459277"/>
    </source>
</evidence>
<organism evidence="4 5">
    <name type="scientific">Lithocarpus litseifolius</name>
    <dbReference type="NCBI Taxonomy" id="425828"/>
    <lineage>
        <taxon>Eukaryota</taxon>
        <taxon>Viridiplantae</taxon>
        <taxon>Streptophyta</taxon>
        <taxon>Embryophyta</taxon>
        <taxon>Tracheophyta</taxon>
        <taxon>Spermatophyta</taxon>
        <taxon>Magnoliopsida</taxon>
        <taxon>eudicotyledons</taxon>
        <taxon>Gunneridae</taxon>
        <taxon>Pentapetalae</taxon>
        <taxon>rosids</taxon>
        <taxon>fabids</taxon>
        <taxon>Fagales</taxon>
        <taxon>Fagaceae</taxon>
        <taxon>Lithocarpus</taxon>
    </lineage>
</organism>
<protein>
    <recommendedName>
        <fullName evidence="3">Disease resistance R13L4/SHOC-2-like LRR domain-containing protein</fullName>
    </recommendedName>
</protein>
<dbReference type="Proteomes" id="UP001459277">
    <property type="component" value="Unassembled WGS sequence"/>
</dbReference>
<evidence type="ECO:0000256" key="2">
    <source>
        <dbReference type="SAM" id="MobiDB-lite"/>
    </source>
</evidence>
<dbReference type="InterPro" id="IPR032675">
    <property type="entry name" value="LRR_dom_sf"/>
</dbReference>
<evidence type="ECO:0000259" key="3">
    <source>
        <dbReference type="Pfam" id="PF23598"/>
    </source>
</evidence>
<dbReference type="SUPFAM" id="SSF52058">
    <property type="entry name" value="L domain-like"/>
    <property type="match status" value="1"/>
</dbReference>
<accession>A0AAW2DR77</accession>
<sequence length="576" mass="64735">MLSLLLDKCPRPRLRSAARDWAWPLTTDLINNKALISGLALAVTEHRNPDSLKQLYIRGAKATKDIDQLQHFDTKLANEQGIQYVECIKDCDKAVDLLDDGQKVDKGNPHQGDEKGGKQIASEPHGMVFDVEPVKMTDSSDQKKFEIEEIGNSASQARQLQGLQIEEMQPQAISTQEEEFDVGAVIILKSSGHMESQSEDVEMEPEASEQCGLFLMQGGLGLTKLPKDEDWKNAKEIYLVDNELSFLPGNLMCPNLSALFLLRNYKLRMIPPSFFDYMPALQILNLSRTGIKSLPDSLIGLVSLKRLFLNDCHRLMMLSPKVGDLKLLEVLDLEGAKIMDLPMEIEELTNLTCLEVSFYGYMNNARRAMQSDAVVPCGVISALSQLEELNIDVNPDDERWDACVKDIVNEVCTLKRLETLKFYFPRVELLSHFQWNSLLPSHFLCTVSRHVKRIMHATAKKLSNFGIRNMEKLKCIVMGECNEVQVIIDEADGYEADDSNEYVSESYGTEKNVLGSLEYLVGICLRDSKGETLLAYCFKGRLARGTAEGQPMALIKGLELAKEYGVRKESIGRRLD</sequence>
<keyword evidence="1" id="KW-0677">Repeat</keyword>